<dbReference type="AlphaFoldDB" id="A0A395LKF4"/>
<sequence length="83" mass="9022">MSEDLDYRFCRPDDTQCADPEHLGSYQVVRLGAKSIVRFPLLCITPDGACATYEANARRTGGGSVELDLVDASGTSHVFVKDL</sequence>
<accession>A0A395LKF4</accession>
<gene>
    <name evidence="1" type="ORF">DL238_07520</name>
</gene>
<reference evidence="1 2" key="1">
    <citation type="submission" date="2018-07" db="EMBL/GenBank/DDBJ databases">
        <title>Erythrobacter nanhaiensis sp. nov., a novel member of the genus Erythrobacter isolated from the South China Sea.</title>
        <authorList>
            <person name="Chen X."/>
            <person name="Liu J."/>
        </authorList>
    </citation>
    <scope>NUCLEOTIDE SEQUENCE [LARGE SCALE GENOMIC DNA]</scope>
    <source>
        <strain evidence="1 2">S-5</strain>
    </source>
</reference>
<name>A0A395LKF4_9SPHN</name>
<protein>
    <submittedName>
        <fullName evidence="1">Uncharacterized protein</fullName>
    </submittedName>
</protein>
<organism evidence="1 2">
    <name type="scientific">Alteriqipengyuania lutimaris</name>
    <dbReference type="NCBI Taxonomy" id="1538146"/>
    <lineage>
        <taxon>Bacteria</taxon>
        <taxon>Pseudomonadati</taxon>
        <taxon>Pseudomonadota</taxon>
        <taxon>Alphaproteobacteria</taxon>
        <taxon>Sphingomonadales</taxon>
        <taxon>Erythrobacteraceae</taxon>
        <taxon>Alteriqipengyuania</taxon>
    </lineage>
</organism>
<evidence type="ECO:0000313" key="2">
    <source>
        <dbReference type="Proteomes" id="UP000254101"/>
    </source>
</evidence>
<dbReference type="EMBL" id="QRBB01000001">
    <property type="protein sequence ID" value="RDS77468.1"/>
    <property type="molecule type" value="Genomic_DNA"/>
</dbReference>
<keyword evidence="2" id="KW-1185">Reference proteome</keyword>
<proteinExistence type="predicted"/>
<dbReference type="Proteomes" id="UP000254101">
    <property type="component" value="Unassembled WGS sequence"/>
</dbReference>
<evidence type="ECO:0000313" key="1">
    <source>
        <dbReference type="EMBL" id="RDS77468.1"/>
    </source>
</evidence>
<comment type="caution">
    <text evidence="1">The sequence shown here is derived from an EMBL/GenBank/DDBJ whole genome shotgun (WGS) entry which is preliminary data.</text>
</comment>